<dbReference type="InterPro" id="IPR052740">
    <property type="entry name" value="CE4"/>
</dbReference>
<protein>
    <recommendedName>
        <fullName evidence="1">EGF-like domain-containing protein</fullName>
    </recommendedName>
</protein>
<dbReference type="Proteomes" id="UP000835052">
    <property type="component" value="Unassembled WGS sequence"/>
</dbReference>
<feature type="domain" description="EGF-like" evidence="1">
    <location>
        <begin position="143"/>
        <end position="175"/>
    </location>
</feature>
<dbReference type="Pfam" id="PF01683">
    <property type="entry name" value="EB"/>
    <property type="match status" value="2"/>
</dbReference>
<evidence type="ECO:0000259" key="1">
    <source>
        <dbReference type="SMART" id="SM00181"/>
    </source>
</evidence>
<gene>
    <name evidence="2" type="ORF">CAUJ_LOCUS1485</name>
</gene>
<comment type="caution">
    <text evidence="2">The sequence shown here is derived from an EMBL/GenBank/DDBJ whole genome shotgun (WGS) entry which is preliminary data.</text>
</comment>
<feature type="domain" description="EGF-like" evidence="1">
    <location>
        <begin position="189"/>
        <end position="223"/>
    </location>
</feature>
<reference evidence="2" key="1">
    <citation type="submission" date="2020-10" db="EMBL/GenBank/DDBJ databases">
        <authorList>
            <person name="Kikuchi T."/>
        </authorList>
    </citation>
    <scope>NUCLEOTIDE SEQUENCE</scope>
    <source>
        <strain evidence="2">NKZ352</strain>
    </source>
</reference>
<dbReference type="SUPFAM" id="SSF88713">
    <property type="entry name" value="Glycoside hydrolase/deacetylase"/>
    <property type="match status" value="1"/>
</dbReference>
<dbReference type="InterPro" id="IPR000742">
    <property type="entry name" value="EGF"/>
</dbReference>
<feature type="domain" description="EGF-like" evidence="1">
    <location>
        <begin position="7"/>
        <end position="41"/>
    </location>
</feature>
<evidence type="ECO:0000313" key="2">
    <source>
        <dbReference type="EMBL" id="CAD6185566.1"/>
    </source>
</evidence>
<dbReference type="AlphaFoldDB" id="A0A8S1GQ86"/>
<dbReference type="SMART" id="SM00181">
    <property type="entry name" value="EGF"/>
    <property type="match status" value="4"/>
</dbReference>
<dbReference type="InterPro" id="IPR011330">
    <property type="entry name" value="Glyco_hydro/deAcase_b/a-brl"/>
</dbReference>
<dbReference type="InterPro" id="IPR006149">
    <property type="entry name" value="EB_dom"/>
</dbReference>
<dbReference type="EMBL" id="CAJGYM010000002">
    <property type="protein sequence ID" value="CAD6185566.1"/>
    <property type="molecule type" value="Genomic_DNA"/>
</dbReference>
<dbReference type="PANTHER" id="PTHR45985">
    <property type="match status" value="1"/>
</dbReference>
<organism evidence="2 3">
    <name type="scientific">Caenorhabditis auriculariae</name>
    <dbReference type="NCBI Taxonomy" id="2777116"/>
    <lineage>
        <taxon>Eukaryota</taxon>
        <taxon>Metazoa</taxon>
        <taxon>Ecdysozoa</taxon>
        <taxon>Nematoda</taxon>
        <taxon>Chromadorea</taxon>
        <taxon>Rhabditida</taxon>
        <taxon>Rhabditina</taxon>
        <taxon>Rhabditomorpha</taxon>
        <taxon>Rhabditoidea</taxon>
        <taxon>Rhabditidae</taxon>
        <taxon>Peloderinae</taxon>
        <taxon>Caenorhabditis</taxon>
    </lineage>
</organism>
<dbReference type="Gene3D" id="3.20.20.370">
    <property type="entry name" value="Glycoside hydrolase/deacetylase"/>
    <property type="match status" value="1"/>
</dbReference>
<feature type="domain" description="EGF-like" evidence="1">
    <location>
        <begin position="236"/>
        <end position="268"/>
    </location>
</feature>
<evidence type="ECO:0000313" key="3">
    <source>
        <dbReference type="Proteomes" id="UP000835052"/>
    </source>
</evidence>
<name>A0A8S1GQ86_9PELO</name>
<sequence>MLKYGQPCDRYKDRCNNGAKCIDAVCKCSAGFALSPTGWCESFDLAAAISNNKRPFSSLPNPMNGNTAQNQLPQVPIIVEPVTRGPYIIPKEFPTPSNNLPENQFPTPNAESMAANTPSPKKVVPLTSKKTVRPPKALALGGKCDINDICLNGGECKRGVCICPDNTIRQNGYCIGRNHKHRVVQTGDSCEGGEVCSGGAICDSDSKKCICAAQHVAVHGICRLKNAPTYAAPGEPCRNGDRCSGGSTCEQGLCTCDLNHFAQDGYCRPIEAQHSEIQFSNGTGLRFSSKAVIERPRATACDEARCRLPSCFCTSTGRKAPGNLPPHETPQFIVLSFDDAVNGKTFPDYKALFEQVLYRNPNGCPIKGSFFISHEWTNYDAVEWLVQKNQEIASNSISHVSLEGEPASRWLNEMDGQRRILSKFASAPEESILGMRAPQLALGGDEQFEMMSRAGFLYDNSMSANPGINGEPFWPQTLDYTVAWPCYEDSCPKSSFTGVWEVPLNQFYGAYMRQIDSYRRSSMIRAAVDLNNTVEELTAMMISNFDRSYSSNRAPYVLSLNADFLQLNGRNSGMKALRNFLGEAMANQDVYVVTFKQLIDWMKEPVPISQMSKSEAVRCPTTFSQNPSLRATCEKPNKCMYNTPALGSSEHQFLTCSPCPALYPWLENPVGSPIY</sequence>
<keyword evidence="3" id="KW-1185">Reference proteome</keyword>
<accession>A0A8S1GQ86</accession>
<proteinExistence type="predicted"/>
<dbReference type="PANTHER" id="PTHR45985:SF11">
    <property type="entry name" value="EGF-LIKE DOMAIN-CONTAINING PROTEIN"/>
    <property type="match status" value="1"/>
</dbReference>
<dbReference type="OrthoDB" id="504708at2759"/>
<dbReference type="GO" id="GO:0005975">
    <property type="term" value="P:carbohydrate metabolic process"/>
    <property type="evidence" value="ECO:0007669"/>
    <property type="project" value="InterPro"/>
</dbReference>